<organism evidence="4 5">
    <name type="scientific">Mariniflexile litorale</name>
    <dbReference type="NCBI Taxonomy" id="3045158"/>
    <lineage>
        <taxon>Bacteria</taxon>
        <taxon>Pseudomonadati</taxon>
        <taxon>Bacteroidota</taxon>
        <taxon>Flavobacteriia</taxon>
        <taxon>Flavobacteriales</taxon>
        <taxon>Flavobacteriaceae</taxon>
        <taxon>Mariniflexile</taxon>
    </lineage>
</organism>
<dbReference type="GO" id="GO:0046872">
    <property type="term" value="F:metal ion binding"/>
    <property type="evidence" value="ECO:0007669"/>
    <property type="project" value="UniProtKB-KW"/>
</dbReference>
<dbReference type="PROSITE" id="PS00498">
    <property type="entry name" value="TYROSINASE_2"/>
    <property type="match status" value="1"/>
</dbReference>
<evidence type="ECO:0000259" key="3">
    <source>
        <dbReference type="PROSITE" id="PS00498"/>
    </source>
</evidence>
<sequence>MGNSTTAATWYGGIRQMFTQTDIDHMKPHGILLNDYDSVKSKASGIYGQLAAGNMPPGNPWPKSQVQTFLDWFSNGCPKGTPTKKSAASLKMMATVSATRIRKDVTNLSETELATLKKAFIGVMKLDITNPNSYFMQAGLHGLPNPFCMHHVPRYNPWHRAFIYNFENALRSIRGCEDVTMPYWDLFNDFPDILNQQPFDSYTLPETLNANYPKGYKTRRNQLKQIEANFKQYDVLTDFTRAKTQLDWEDYHGGHAFSAPNDTSIQAHDSGHVSIGPTMADQNVAAFDPIFWFYHCNIDRMFWEWQKKMYATDINGLLSTITTTDSRNVFTIPVLESIPPFTDTAPHLNTIKIVDSIVNLDVDYVSPVTATKDLAMASFETKRRGSVAASAKFQVDTDIANVRVKGINRIKIPGSFKVHLLKDGKVIASKAFFQPSEVDKCPNCVENPMVHMDFKIPLKTIKSGKLETWIEPIDHAPFGDHFPHKMMGNPTINVRLLLRNE</sequence>
<dbReference type="SUPFAM" id="SSF48056">
    <property type="entry name" value="Di-copper centre-containing domain"/>
    <property type="match status" value="1"/>
</dbReference>
<dbReference type="InterPro" id="IPR008922">
    <property type="entry name" value="Di-copper_centre_dom_sf"/>
</dbReference>
<accession>A0AAU7EFE9</accession>
<dbReference type="PRINTS" id="PR00092">
    <property type="entry name" value="TYROSINASE"/>
</dbReference>
<dbReference type="InterPro" id="IPR050316">
    <property type="entry name" value="Tyrosinase/Hemocyanin"/>
</dbReference>
<keyword evidence="1" id="KW-0479">Metal-binding</keyword>
<dbReference type="EMBL" id="CP155618">
    <property type="protein sequence ID" value="XBL13885.1"/>
    <property type="molecule type" value="Genomic_DNA"/>
</dbReference>
<dbReference type="Proteomes" id="UP001224325">
    <property type="component" value="Chromosome"/>
</dbReference>
<keyword evidence="2" id="KW-0186">Copper</keyword>
<feature type="domain" description="Tyrosinase copper-binding" evidence="3">
    <location>
        <begin position="288"/>
        <end position="299"/>
    </location>
</feature>
<dbReference type="InterPro" id="IPR002227">
    <property type="entry name" value="Tyrosinase_Cu-bd"/>
</dbReference>
<gene>
    <name evidence="4" type="ORF">QLS71_016370</name>
</gene>
<dbReference type="AlphaFoldDB" id="A0AAU7EFE9"/>
<evidence type="ECO:0000313" key="5">
    <source>
        <dbReference type="Proteomes" id="UP001224325"/>
    </source>
</evidence>
<dbReference type="KEGG" id="mlil:QLS71_016370"/>
<dbReference type="Gene3D" id="1.10.1280.10">
    <property type="entry name" value="Di-copper center containing domain from catechol oxidase"/>
    <property type="match status" value="1"/>
</dbReference>
<dbReference type="GO" id="GO:0016491">
    <property type="term" value="F:oxidoreductase activity"/>
    <property type="evidence" value="ECO:0007669"/>
    <property type="project" value="InterPro"/>
</dbReference>
<proteinExistence type="predicted"/>
<dbReference type="PANTHER" id="PTHR11474:SF76">
    <property type="entry name" value="SHKT DOMAIN-CONTAINING PROTEIN"/>
    <property type="match status" value="1"/>
</dbReference>
<protein>
    <submittedName>
        <fullName evidence="4">Tyrosinase family protein</fullName>
    </submittedName>
</protein>
<evidence type="ECO:0000313" key="4">
    <source>
        <dbReference type="EMBL" id="XBL13885.1"/>
    </source>
</evidence>
<reference evidence="4" key="1">
    <citation type="submission" date="2024-04" db="EMBL/GenBank/DDBJ databases">
        <title>Mariniflexile litorale, isolated from the shallow sediments of the Sea of Japan.</title>
        <authorList>
            <person name="Romanenko L."/>
            <person name="Isaeva M."/>
        </authorList>
    </citation>
    <scope>NUCLEOTIDE SEQUENCE [LARGE SCALE GENOMIC DNA]</scope>
    <source>
        <strain evidence="4">KMM 9835</strain>
    </source>
</reference>
<keyword evidence="5" id="KW-1185">Reference proteome</keyword>
<name>A0AAU7EFE9_9FLAO</name>
<dbReference type="Pfam" id="PF00264">
    <property type="entry name" value="Tyrosinase"/>
    <property type="match status" value="1"/>
</dbReference>
<dbReference type="RefSeq" id="WP_308992717.1">
    <property type="nucleotide sequence ID" value="NZ_CP155618.1"/>
</dbReference>
<evidence type="ECO:0000256" key="1">
    <source>
        <dbReference type="ARBA" id="ARBA00022723"/>
    </source>
</evidence>
<evidence type="ECO:0000256" key="2">
    <source>
        <dbReference type="ARBA" id="ARBA00023008"/>
    </source>
</evidence>
<dbReference type="PANTHER" id="PTHR11474">
    <property type="entry name" value="TYROSINASE FAMILY MEMBER"/>
    <property type="match status" value="1"/>
</dbReference>